<dbReference type="InterPro" id="IPR012338">
    <property type="entry name" value="Beta-lactam/transpept-like"/>
</dbReference>
<evidence type="ECO:0000256" key="8">
    <source>
        <dbReference type="ARBA" id="ARBA00049902"/>
    </source>
</evidence>
<evidence type="ECO:0000259" key="10">
    <source>
        <dbReference type="Pfam" id="PF00905"/>
    </source>
</evidence>
<dbReference type="Proteomes" id="UP000318065">
    <property type="component" value="Chromosome"/>
</dbReference>
<dbReference type="GO" id="GO:0008955">
    <property type="term" value="F:peptidoglycan glycosyltransferase activity"/>
    <property type="evidence" value="ECO:0007669"/>
    <property type="project" value="UniProtKB-EC"/>
</dbReference>
<dbReference type="InterPro" id="IPR023346">
    <property type="entry name" value="Lysozyme-like_dom_sf"/>
</dbReference>
<dbReference type="PANTHER" id="PTHR32282">
    <property type="entry name" value="BINDING PROTEIN TRANSPEPTIDASE, PUTATIVE-RELATED"/>
    <property type="match status" value="1"/>
</dbReference>
<sequence>MWRPVSVGLVNPRFETGRKRKDRRRPGGLLALLRFAFNAALLLSAAGLLLLVGTYVYALERYGEGISRRYPVLPEDSYVYGADGERIAVVPASQHRITVPYRELGPYLPRAVVAVEDRRFYEHAGVDPEGVLRAAWTDLRAWEVEEGGSTITEQLVKNLYIPREDRFEVSFWRRLLQACLAHAYEREHTKREILTAYLNAVYFGRGAYGAEAAARAYFGKSAEELSLSEAAALAGFLHAPSYYGRGGEERAEERRDAVLRLMRGQGMISEDRYRRAISQDLRFAAPEGPGQESLHEPFLELVRREVREELGGEALRRGGLRIRTTLDPDLQRLAAASAAENLYAPGDPSAAVVSVEPQSGAIRALWGKEGDFNLALDARRQPGSAFKPVVLAAALEEGISPFSTYLSGGLDLEFRGERYVINNYGYAERGEISLADAMAVSDNTVFVRLAMDVGLEKVVRTARELGIESPVDPYPSTAIGGLGVGVSPLEMASAYATFAGGGVYREPYAVRSVRRVAYGEGEELYEHRISGRRVFGGNQAAAVTDVLRGVVERGTASRYRDLDAELGRPSAGKTGTSDGFADAWYVGYTPRLSTAVWVGYPEGRRSMAGVHGIEEVGGETLPLDIWADYMREATRDEPVWGFREPDYGRFRVVDRGYPEPNTGSLTAALEGRIRGMVDEALREAFGG</sequence>
<evidence type="ECO:0000256" key="6">
    <source>
        <dbReference type="ARBA" id="ARBA00023268"/>
    </source>
</evidence>
<dbReference type="GO" id="GO:0009002">
    <property type="term" value="F:serine-type D-Ala-D-Ala carboxypeptidase activity"/>
    <property type="evidence" value="ECO:0007669"/>
    <property type="project" value="UniProtKB-EC"/>
</dbReference>
<protein>
    <submittedName>
        <fullName evidence="12">Penicillin-binding protein</fullName>
    </submittedName>
</protein>
<evidence type="ECO:0000256" key="2">
    <source>
        <dbReference type="ARBA" id="ARBA00022670"/>
    </source>
</evidence>
<dbReference type="GO" id="GO:0030288">
    <property type="term" value="C:outer membrane-bounded periplasmic space"/>
    <property type="evidence" value="ECO:0007669"/>
    <property type="project" value="TreeGrafter"/>
</dbReference>
<keyword evidence="3" id="KW-0328">Glycosyltransferase</keyword>
<dbReference type="InterPro" id="IPR036950">
    <property type="entry name" value="PBP_transglycosylase"/>
</dbReference>
<dbReference type="InterPro" id="IPR050396">
    <property type="entry name" value="Glycosyltr_51/Transpeptidase"/>
</dbReference>
<keyword evidence="4" id="KW-0808">Transferase</keyword>
<keyword evidence="13" id="KW-1185">Reference proteome</keyword>
<dbReference type="GO" id="GO:0009252">
    <property type="term" value="P:peptidoglycan biosynthetic process"/>
    <property type="evidence" value="ECO:0007669"/>
    <property type="project" value="TreeGrafter"/>
</dbReference>
<reference evidence="12" key="1">
    <citation type="journal article" date="2019" name="Microbiol. Resour. Announc.">
        <title>Complete Genome Sequence of Rubrobacter xylanophilus Strain AA3-22, Isolated from Arima Onsen in Japan.</title>
        <authorList>
            <person name="Tomariguchi N."/>
            <person name="Miyazaki K."/>
        </authorList>
    </citation>
    <scope>NUCLEOTIDE SEQUENCE [LARGE SCALE GENOMIC DNA]</scope>
    <source>
        <strain evidence="12">AA3-22</strain>
    </source>
</reference>
<dbReference type="RefSeq" id="WP_143526688.1">
    <property type="nucleotide sequence ID" value="NZ_AP019791.1"/>
</dbReference>
<feature type="domain" description="Penicillin-binding protein transpeptidase" evidence="10">
    <location>
        <begin position="351"/>
        <end position="599"/>
    </location>
</feature>
<dbReference type="Pfam" id="PF00905">
    <property type="entry name" value="Transpeptidase"/>
    <property type="match status" value="1"/>
</dbReference>
<keyword evidence="9" id="KW-0812">Transmembrane</keyword>
<accession>A0A510HF30</accession>
<gene>
    <name evidence="12" type="ORF">RxyAA322_04160</name>
</gene>
<evidence type="ECO:0000313" key="13">
    <source>
        <dbReference type="Proteomes" id="UP000318065"/>
    </source>
</evidence>
<evidence type="ECO:0000256" key="7">
    <source>
        <dbReference type="ARBA" id="ARBA00034000"/>
    </source>
</evidence>
<dbReference type="Gene3D" id="1.10.3810.10">
    <property type="entry name" value="Biosynthetic peptidoglycan transglycosylase-like"/>
    <property type="match status" value="1"/>
</dbReference>
<feature type="transmembrane region" description="Helical" evidence="9">
    <location>
        <begin position="28"/>
        <end position="58"/>
    </location>
</feature>
<evidence type="ECO:0000259" key="11">
    <source>
        <dbReference type="Pfam" id="PF00912"/>
    </source>
</evidence>
<evidence type="ECO:0000256" key="9">
    <source>
        <dbReference type="SAM" id="Phobius"/>
    </source>
</evidence>
<feature type="domain" description="Glycosyl transferase family 51" evidence="11">
    <location>
        <begin position="84"/>
        <end position="262"/>
    </location>
</feature>
<comment type="catalytic activity">
    <reaction evidence="8">
        <text>[GlcNAc-(1-&gt;4)-Mur2Ac(oyl-L-Ala-gamma-D-Glu-L-Lys-D-Ala-D-Ala)](n)-di-trans,octa-cis-undecaprenyl diphosphate + beta-D-GlcNAc-(1-&gt;4)-Mur2Ac(oyl-L-Ala-gamma-D-Glu-L-Lys-D-Ala-D-Ala)-di-trans,octa-cis-undecaprenyl diphosphate = [GlcNAc-(1-&gt;4)-Mur2Ac(oyl-L-Ala-gamma-D-Glu-L-Lys-D-Ala-D-Ala)](n+1)-di-trans,octa-cis-undecaprenyl diphosphate + di-trans,octa-cis-undecaprenyl diphosphate + H(+)</text>
        <dbReference type="Rhea" id="RHEA:23708"/>
        <dbReference type="Rhea" id="RHEA-COMP:9602"/>
        <dbReference type="Rhea" id="RHEA-COMP:9603"/>
        <dbReference type="ChEBI" id="CHEBI:15378"/>
        <dbReference type="ChEBI" id="CHEBI:58405"/>
        <dbReference type="ChEBI" id="CHEBI:60033"/>
        <dbReference type="ChEBI" id="CHEBI:78435"/>
        <dbReference type="EC" id="2.4.99.28"/>
    </reaction>
</comment>
<dbReference type="EMBL" id="AP019791">
    <property type="protein sequence ID" value="BBL78562.1"/>
    <property type="molecule type" value="Genomic_DNA"/>
</dbReference>
<dbReference type="Pfam" id="PF00912">
    <property type="entry name" value="Transgly"/>
    <property type="match status" value="1"/>
</dbReference>
<dbReference type="SUPFAM" id="SSF56601">
    <property type="entry name" value="beta-lactamase/transpeptidase-like"/>
    <property type="match status" value="1"/>
</dbReference>
<dbReference type="GO" id="GO:0008658">
    <property type="term" value="F:penicillin binding"/>
    <property type="evidence" value="ECO:0007669"/>
    <property type="project" value="InterPro"/>
</dbReference>
<dbReference type="Gene3D" id="3.40.710.10">
    <property type="entry name" value="DD-peptidase/beta-lactamase superfamily"/>
    <property type="match status" value="1"/>
</dbReference>
<name>A0A510HF30_9ACTN</name>
<keyword evidence="6" id="KW-0511">Multifunctional enzyme</keyword>
<evidence type="ECO:0000256" key="4">
    <source>
        <dbReference type="ARBA" id="ARBA00022679"/>
    </source>
</evidence>
<keyword evidence="1" id="KW-0121">Carboxypeptidase</keyword>
<comment type="catalytic activity">
    <reaction evidence="7">
        <text>Preferential cleavage: (Ac)2-L-Lys-D-Ala-|-D-Ala. Also transpeptidation of peptidyl-alanyl moieties that are N-acyl substituents of D-alanine.</text>
        <dbReference type="EC" id="3.4.16.4"/>
    </reaction>
</comment>
<keyword evidence="5" id="KW-0378">Hydrolase</keyword>
<evidence type="ECO:0000313" key="12">
    <source>
        <dbReference type="EMBL" id="BBL78562.1"/>
    </source>
</evidence>
<dbReference type="InterPro" id="IPR001460">
    <property type="entry name" value="PCN-bd_Tpept"/>
</dbReference>
<keyword evidence="2" id="KW-0645">Protease</keyword>
<dbReference type="InterPro" id="IPR001264">
    <property type="entry name" value="Glyco_trans_51"/>
</dbReference>
<dbReference type="SUPFAM" id="SSF53955">
    <property type="entry name" value="Lysozyme-like"/>
    <property type="match status" value="1"/>
</dbReference>
<dbReference type="AlphaFoldDB" id="A0A510HF30"/>
<keyword evidence="9" id="KW-0472">Membrane</keyword>
<organism evidence="12 13">
    <name type="scientific">Rubrobacter xylanophilus</name>
    <dbReference type="NCBI Taxonomy" id="49319"/>
    <lineage>
        <taxon>Bacteria</taxon>
        <taxon>Bacillati</taxon>
        <taxon>Actinomycetota</taxon>
        <taxon>Rubrobacteria</taxon>
        <taxon>Rubrobacterales</taxon>
        <taxon>Rubrobacteraceae</taxon>
        <taxon>Rubrobacter</taxon>
    </lineage>
</organism>
<dbReference type="GO" id="GO:0006508">
    <property type="term" value="P:proteolysis"/>
    <property type="evidence" value="ECO:0007669"/>
    <property type="project" value="UniProtKB-KW"/>
</dbReference>
<evidence type="ECO:0000256" key="5">
    <source>
        <dbReference type="ARBA" id="ARBA00022801"/>
    </source>
</evidence>
<dbReference type="OrthoDB" id="9766909at2"/>
<evidence type="ECO:0000256" key="1">
    <source>
        <dbReference type="ARBA" id="ARBA00022645"/>
    </source>
</evidence>
<proteinExistence type="predicted"/>
<evidence type="ECO:0000256" key="3">
    <source>
        <dbReference type="ARBA" id="ARBA00022676"/>
    </source>
</evidence>
<keyword evidence="9" id="KW-1133">Transmembrane helix</keyword>
<dbReference type="PANTHER" id="PTHR32282:SF33">
    <property type="entry name" value="PEPTIDOGLYCAN GLYCOSYLTRANSFERASE"/>
    <property type="match status" value="1"/>
</dbReference>